<dbReference type="SUPFAM" id="SSF51735">
    <property type="entry name" value="NAD(P)-binding Rossmann-fold domains"/>
    <property type="match status" value="1"/>
</dbReference>
<dbReference type="Gene3D" id="3.40.50.720">
    <property type="entry name" value="NAD(P)-binding Rossmann-like Domain"/>
    <property type="match status" value="1"/>
</dbReference>
<dbReference type="InterPro" id="IPR011294">
    <property type="entry name" value="3-OHbutyrate_DH"/>
</dbReference>
<dbReference type="RefSeq" id="WP_136734329.1">
    <property type="nucleotide sequence ID" value="NZ_SWDB01000003.1"/>
</dbReference>
<comment type="caution">
    <text evidence="2">The sequence shown here is derived from an EMBL/GenBank/DDBJ whole genome shotgun (WGS) entry which is preliminary data.</text>
</comment>
<dbReference type="OrthoDB" id="9786435at2"/>
<evidence type="ECO:0000313" key="3">
    <source>
        <dbReference type="Proteomes" id="UP000307999"/>
    </source>
</evidence>
<dbReference type="EC" id="1.1.1.30" evidence="2"/>
<dbReference type="EMBL" id="SWDB01000003">
    <property type="protein sequence ID" value="TKB47518.1"/>
    <property type="molecule type" value="Genomic_DNA"/>
</dbReference>
<dbReference type="NCBIfam" id="TIGR01963">
    <property type="entry name" value="PHB_DH"/>
    <property type="match status" value="1"/>
</dbReference>
<dbReference type="InterPro" id="IPR020904">
    <property type="entry name" value="Sc_DH/Rdtase_CS"/>
</dbReference>
<dbReference type="InterPro" id="IPR050259">
    <property type="entry name" value="SDR"/>
</dbReference>
<dbReference type="Proteomes" id="UP000307999">
    <property type="component" value="Unassembled WGS sequence"/>
</dbReference>
<proteinExistence type="inferred from homology"/>
<dbReference type="PRINTS" id="PR00081">
    <property type="entry name" value="GDHRDH"/>
</dbReference>
<name>A0A4U1BBG9_9GAMM</name>
<dbReference type="GO" id="GO:0032787">
    <property type="term" value="P:monocarboxylic acid metabolic process"/>
    <property type="evidence" value="ECO:0007669"/>
    <property type="project" value="UniProtKB-ARBA"/>
</dbReference>
<dbReference type="PROSITE" id="PS00061">
    <property type="entry name" value="ADH_SHORT"/>
    <property type="match status" value="1"/>
</dbReference>
<keyword evidence="3" id="KW-1185">Reference proteome</keyword>
<dbReference type="InterPro" id="IPR036291">
    <property type="entry name" value="NAD(P)-bd_dom_sf"/>
</dbReference>
<evidence type="ECO:0000256" key="1">
    <source>
        <dbReference type="ARBA" id="ARBA00006484"/>
    </source>
</evidence>
<dbReference type="InterPro" id="IPR002347">
    <property type="entry name" value="SDR_fam"/>
</dbReference>
<sequence>MTAQTFLITGAASGIGFGIAKSMGLKGHQVIITDINQQRVDEALTELKKNGVSASGYPLDVTSSKDLDNLMASLNGVRIDVLVNNAGIQHVSRLEDFPMDKWQLILDVLLVGPTRSCQRMLPKMRAQGFGRIINIGSIHGLVASPFKSAYVAAKHGLIGFSKVIALETADTDITINTICPAYVKTALVEKQIADQAKQHGMSEADVIDKIMLEPMPKKSFIDIEEIAHTVEFLASKNARNMTGQALVLDGGWTVK</sequence>
<protein>
    <submittedName>
        <fullName evidence="2">3-hydroxybutyrate dehydrogenase</fullName>
        <ecNumber evidence="2">1.1.1.30</ecNumber>
    </submittedName>
</protein>
<comment type="similarity">
    <text evidence="1">Belongs to the short-chain dehydrogenases/reductases (SDR) family.</text>
</comment>
<keyword evidence="2" id="KW-0560">Oxidoreductase</keyword>
<gene>
    <name evidence="2" type="ORF">E8M12_01670</name>
</gene>
<evidence type="ECO:0000313" key="2">
    <source>
        <dbReference type="EMBL" id="TKB47518.1"/>
    </source>
</evidence>
<reference evidence="2 3" key="1">
    <citation type="submission" date="2019-04" db="EMBL/GenBank/DDBJ databases">
        <title>Thalassotalea guangxiensis sp. nov., isolated from sediment of the coastal wetland.</title>
        <authorList>
            <person name="Zheng S."/>
            <person name="Zhang D."/>
        </authorList>
    </citation>
    <scope>NUCLEOTIDE SEQUENCE [LARGE SCALE GENOMIC DNA]</scope>
    <source>
        <strain evidence="2 3">ZS-4</strain>
    </source>
</reference>
<dbReference type="PRINTS" id="PR00080">
    <property type="entry name" value="SDRFAMILY"/>
</dbReference>
<dbReference type="PANTHER" id="PTHR42879:SF2">
    <property type="entry name" value="3-OXOACYL-[ACYL-CARRIER-PROTEIN] REDUCTASE FABG"/>
    <property type="match status" value="1"/>
</dbReference>
<organism evidence="2 3">
    <name type="scientific">Thalassotalea mangrovi</name>
    <dbReference type="NCBI Taxonomy" id="2572245"/>
    <lineage>
        <taxon>Bacteria</taxon>
        <taxon>Pseudomonadati</taxon>
        <taxon>Pseudomonadota</taxon>
        <taxon>Gammaproteobacteria</taxon>
        <taxon>Alteromonadales</taxon>
        <taxon>Colwelliaceae</taxon>
        <taxon>Thalassotalea</taxon>
    </lineage>
</organism>
<dbReference type="FunFam" id="3.40.50.720:FF:000084">
    <property type="entry name" value="Short-chain dehydrogenase reductase"/>
    <property type="match status" value="1"/>
</dbReference>
<dbReference type="GO" id="GO:0003858">
    <property type="term" value="F:3-hydroxybutyrate dehydrogenase activity"/>
    <property type="evidence" value="ECO:0007669"/>
    <property type="project" value="UniProtKB-EC"/>
</dbReference>
<dbReference type="NCBIfam" id="NF009093">
    <property type="entry name" value="PRK12429.1"/>
    <property type="match status" value="1"/>
</dbReference>
<accession>A0A4U1BBG9</accession>
<dbReference type="AlphaFoldDB" id="A0A4U1BBG9"/>
<dbReference type="PANTHER" id="PTHR42879">
    <property type="entry name" value="3-OXOACYL-(ACYL-CARRIER-PROTEIN) REDUCTASE"/>
    <property type="match status" value="1"/>
</dbReference>
<dbReference type="Pfam" id="PF13561">
    <property type="entry name" value="adh_short_C2"/>
    <property type="match status" value="1"/>
</dbReference>